<feature type="domain" description="Fungal lipase-type" evidence="2">
    <location>
        <begin position="251"/>
        <end position="393"/>
    </location>
</feature>
<dbReference type="GO" id="GO:0006629">
    <property type="term" value="P:lipid metabolic process"/>
    <property type="evidence" value="ECO:0007669"/>
    <property type="project" value="InterPro"/>
</dbReference>
<dbReference type="Gene3D" id="3.40.50.1820">
    <property type="entry name" value="alpha/beta hydrolase"/>
    <property type="match status" value="1"/>
</dbReference>
<reference evidence="3 4" key="1">
    <citation type="journal article" date="2015" name="BMC Genomics">
        <title>Gene expression during zombie ant biting behavior reflects the complexity underlying fungal parasitic behavioral manipulation.</title>
        <authorList>
            <person name="de Bekker C."/>
            <person name="Ohm R.A."/>
            <person name="Loreto R.G."/>
            <person name="Sebastian A."/>
            <person name="Albert I."/>
            <person name="Merrow M."/>
            <person name="Brachmann A."/>
            <person name="Hughes D.P."/>
        </authorList>
    </citation>
    <scope>NUCLEOTIDE SEQUENCE [LARGE SCALE GENOMIC DNA]</scope>
    <source>
        <strain evidence="3 4">SC16a</strain>
    </source>
</reference>
<dbReference type="Proteomes" id="UP000037136">
    <property type="component" value="Unassembled WGS sequence"/>
</dbReference>
<dbReference type="InterPro" id="IPR029058">
    <property type="entry name" value="AB_hydrolase_fold"/>
</dbReference>
<dbReference type="AlphaFoldDB" id="A0A2A9PJL0"/>
<feature type="compositionally biased region" description="Low complexity" evidence="1">
    <location>
        <begin position="11"/>
        <end position="20"/>
    </location>
</feature>
<name>A0A2A9PJL0_OPHUN</name>
<organism evidence="3 4">
    <name type="scientific">Ophiocordyceps unilateralis</name>
    <name type="common">Zombie-ant fungus</name>
    <name type="synonym">Torrubia unilateralis</name>
    <dbReference type="NCBI Taxonomy" id="268505"/>
    <lineage>
        <taxon>Eukaryota</taxon>
        <taxon>Fungi</taxon>
        <taxon>Dikarya</taxon>
        <taxon>Ascomycota</taxon>
        <taxon>Pezizomycotina</taxon>
        <taxon>Sordariomycetes</taxon>
        <taxon>Hypocreomycetidae</taxon>
        <taxon>Hypocreales</taxon>
        <taxon>Ophiocordycipitaceae</taxon>
        <taxon>Ophiocordyceps</taxon>
    </lineage>
</organism>
<gene>
    <name evidence="3" type="ORF">XA68_18285</name>
</gene>
<dbReference type="Pfam" id="PF01764">
    <property type="entry name" value="Lipase_3"/>
    <property type="match status" value="1"/>
</dbReference>
<evidence type="ECO:0000256" key="1">
    <source>
        <dbReference type="SAM" id="MobiDB-lite"/>
    </source>
</evidence>
<dbReference type="EMBL" id="LAZP02000091">
    <property type="protein sequence ID" value="PFH61077.1"/>
    <property type="molecule type" value="Genomic_DNA"/>
</dbReference>
<keyword evidence="4" id="KW-1185">Reference proteome</keyword>
<sequence>MGFFSGRNKPKPSSSFSDPPNVYFNPPPRLPTATSPPIYGPYPTIYRPVPLTPVPPPGWVMIPSSGPGLVPMAHHQTGLPQPWLLPAPAGNGSIAAPDHDMIQRFDRVLTLIDREQYSGQEAGLFLCQASPDLVPRQPDTTRRAVHDATERPRAHDARLPQTSAVSVMPVRYLAKVELYINSKLPTALPPLTLDTSIWPLLCLAAQCSLRVYSPPSGLERRQSLIVPADRRSGSKAMYIRSVPADAAGTVVLAVRGTASFADWAVNLRAEPAEPKDFLDDSGNACHAGFLSVARAMVRPAAARLRRILRDDPARAAHSLVLTGHSAGGAVAALLYMHMVADNTEGSELARLAACFRRVHCVTFGAPPVSLLPLTKPSSIFLSFVNEGDPVARADKAYVKSLLALLASPGPVPGPTPPFWPVPPSTLSNAGRIVVLRRNVPAHAQRGDDSVEAVTCRDDQLRGVVWGDPVCHLMSLYASRIETLAAHAVAVEIP</sequence>
<evidence type="ECO:0000313" key="4">
    <source>
        <dbReference type="Proteomes" id="UP000037136"/>
    </source>
</evidence>
<dbReference type="PANTHER" id="PTHR46023:SF6">
    <property type="entry name" value="LIPASE CLASS 3 FAMILY PROTEIN"/>
    <property type="match status" value="1"/>
</dbReference>
<dbReference type="SUPFAM" id="SSF53474">
    <property type="entry name" value="alpha/beta-Hydrolases"/>
    <property type="match status" value="1"/>
</dbReference>
<dbReference type="InterPro" id="IPR002921">
    <property type="entry name" value="Fungal_lipase-type"/>
</dbReference>
<protein>
    <recommendedName>
        <fullName evidence="2">Fungal lipase-type domain-containing protein</fullName>
    </recommendedName>
</protein>
<accession>A0A2A9PJL0</accession>
<reference evidence="3 4" key="2">
    <citation type="journal article" date="2017" name="Sci. Rep.">
        <title>Ant-infecting Ophiocordyceps genomes reveal a high diversity of potential behavioral manipulation genes and a possible major role for enterotoxins.</title>
        <authorList>
            <person name="de Bekker C."/>
            <person name="Ohm R.A."/>
            <person name="Evans H.C."/>
            <person name="Brachmann A."/>
            <person name="Hughes D.P."/>
        </authorList>
    </citation>
    <scope>NUCLEOTIDE SEQUENCE [LARGE SCALE GENOMIC DNA]</scope>
    <source>
        <strain evidence="3 4">SC16a</strain>
    </source>
</reference>
<dbReference type="OrthoDB" id="438440at2759"/>
<evidence type="ECO:0000259" key="2">
    <source>
        <dbReference type="Pfam" id="PF01764"/>
    </source>
</evidence>
<proteinExistence type="predicted"/>
<dbReference type="STRING" id="268505.A0A2A9PJL0"/>
<dbReference type="CDD" id="cd00519">
    <property type="entry name" value="Lipase_3"/>
    <property type="match status" value="1"/>
</dbReference>
<evidence type="ECO:0000313" key="3">
    <source>
        <dbReference type="EMBL" id="PFH61077.1"/>
    </source>
</evidence>
<comment type="caution">
    <text evidence="3">The sequence shown here is derived from an EMBL/GenBank/DDBJ whole genome shotgun (WGS) entry which is preliminary data.</text>
</comment>
<feature type="region of interest" description="Disordered" evidence="1">
    <location>
        <begin position="1"/>
        <end position="29"/>
    </location>
</feature>
<dbReference type="PANTHER" id="PTHR46023">
    <property type="entry name" value="LIPASE CLASS 3 PROTEIN-LIKE"/>
    <property type="match status" value="1"/>
</dbReference>